<dbReference type="GO" id="GO:0005537">
    <property type="term" value="F:D-mannose binding"/>
    <property type="evidence" value="ECO:0007669"/>
    <property type="project" value="UniProtKB-ARBA"/>
</dbReference>
<gene>
    <name evidence="6" type="ORF">H671_4g12365</name>
</gene>
<dbReference type="PROSITE" id="PS50041">
    <property type="entry name" value="C_TYPE_LECTIN_2"/>
    <property type="match status" value="1"/>
</dbReference>
<keyword evidence="4" id="KW-0812">Transmembrane</keyword>
<dbReference type="InterPro" id="IPR051379">
    <property type="entry name" value="C-type_Lectin_Receptor_IMM"/>
</dbReference>
<keyword evidence="3" id="KW-0675">Receptor</keyword>
<protein>
    <submittedName>
        <fullName evidence="6">CD209 antigen-like protein D-like protein</fullName>
    </submittedName>
</protein>
<keyword evidence="1" id="KW-0430">Lectin</keyword>
<reference evidence="7" key="1">
    <citation type="journal article" date="2013" name="Nat. Biotechnol.">
        <title>Chinese hamster genome sequenced from sorted chromosomes.</title>
        <authorList>
            <person name="Brinkrolf K."/>
            <person name="Rupp O."/>
            <person name="Laux H."/>
            <person name="Kollin F."/>
            <person name="Ernst W."/>
            <person name="Linke B."/>
            <person name="Kofler R."/>
            <person name="Romand S."/>
            <person name="Hesse F."/>
            <person name="Budach W.E."/>
            <person name="Galosy S."/>
            <person name="Muller D."/>
            <person name="Noll T."/>
            <person name="Wienberg J."/>
            <person name="Jostock T."/>
            <person name="Leonard M."/>
            <person name="Grillari J."/>
            <person name="Tauch A."/>
            <person name="Goesmann A."/>
            <person name="Helk B."/>
            <person name="Mott J.E."/>
            <person name="Puhler A."/>
            <person name="Borth N."/>
        </authorList>
    </citation>
    <scope>NUCLEOTIDE SEQUENCE [LARGE SCALE GENOMIC DNA]</scope>
    <source>
        <strain evidence="7">17A/GY</strain>
    </source>
</reference>
<feature type="transmembrane region" description="Helical" evidence="4">
    <location>
        <begin position="290"/>
        <end position="311"/>
    </location>
</feature>
<organism evidence="6 7">
    <name type="scientific">Cricetulus griseus</name>
    <name type="common">Chinese hamster</name>
    <name type="synonym">Cricetulus barabensis griseus</name>
    <dbReference type="NCBI Taxonomy" id="10029"/>
    <lineage>
        <taxon>Eukaryota</taxon>
        <taxon>Metazoa</taxon>
        <taxon>Chordata</taxon>
        <taxon>Craniata</taxon>
        <taxon>Vertebrata</taxon>
        <taxon>Euteleostomi</taxon>
        <taxon>Mammalia</taxon>
        <taxon>Eutheria</taxon>
        <taxon>Euarchontoglires</taxon>
        <taxon>Glires</taxon>
        <taxon>Rodentia</taxon>
        <taxon>Myomorpha</taxon>
        <taxon>Muroidea</taxon>
        <taxon>Cricetidae</taxon>
        <taxon>Cricetinae</taxon>
        <taxon>Cricetulus</taxon>
    </lineage>
</organism>
<dbReference type="PANTHER" id="PTHR46746:SF9">
    <property type="entry name" value="CD209 ANTIGEN-LIKE PROTEIN C-LIKE"/>
    <property type="match status" value="1"/>
</dbReference>
<evidence type="ECO:0000256" key="2">
    <source>
        <dbReference type="ARBA" id="ARBA00023157"/>
    </source>
</evidence>
<evidence type="ECO:0000259" key="5">
    <source>
        <dbReference type="PROSITE" id="PS50041"/>
    </source>
</evidence>
<keyword evidence="4" id="KW-0472">Membrane</keyword>
<evidence type="ECO:0000256" key="1">
    <source>
        <dbReference type="ARBA" id="ARBA00022734"/>
    </source>
</evidence>
<dbReference type="InterPro" id="IPR016186">
    <property type="entry name" value="C-type_lectin-like/link_sf"/>
</dbReference>
<dbReference type="FunFam" id="3.10.100.10:FF:000044">
    <property type="entry name" value="CD209 antigen, isoform CRA_b"/>
    <property type="match status" value="1"/>
</dbReference>
<dbReference type="EMBL" id="KE675357">
    <property type="protein sequence ID" value="ERE75782.1"/>
    <property type="molecule type" value="Genomic_DNA"/>
</dbReference>
<evidence type="ECO:0000313" key="6">
    <source>
        <dbReference type="EMBL" id="ERE75782.1"/>
    </source>
</evidence>
<dbReference type="InterPro" id="IPR018378">
    <property type="entry name" value="C-type_lectin_CS"/>
</dbReference>
<feature type="domain" description="C-type lectin" evidence="5">
    <location>
        <begin position="349"/>
        <end position="463"/>
    </location>
</feature>
<dbReference type="Gene3D" id="3.10.100.10">
    <property type="entry name" value="Mannose-Binding Protein A, subunit A"/>
    <property type="match status" value="2"/>
</dbReference>
<dbReference type="AlphaFoldDB" id="A0A061I300"/>
<name>A0A061I300_CRIGR</name>
<evidence type="ECO:0000256" key="4">
    <source>
        <dbReference type="SAM" id="Phobius"/>
    </source>
</evidence>
<dbReference type="SUPFAM" id="SSF56436">
    <property type="entry name" value="C-type lectin-like"/>
    <property type="match status" value="2"/>
</dbReference>
<dbReference type="PROSITE" id="PS00615">
    <property type="entry name" value="C_TYPE_LECTIN_1"/>
    <property type="match status" value="1"/>
</dbReference>
<dbReference type="InterPro" id="IPR001304">
    <property type="entry name" value="C-type_lectin-like"/>
</dbReference>
<dbReference type="InterPro" id="IPR016187">
    <property type="entry name" value="CTDL_fold"/>
</dbReference>
<keyword evidence="2" id="KW-1015">Disulfide bond</keyword>
<proteinExistence type="predicted"/>
<feature type="transmembrane region" description="Helical" evidence="4">
    <location>
        <begin position="52"/>
        <end position="73"/>
    </location>
</feature>
<evidence type="ECO:0000256" key="3">
    <source>
        <dbReference type="ARBA" id="ARBA00023170"/>
    </source>
</evidence>
<dbReference type="Pfam" id="PF00059">
    <property type="entry name" value="Lectin_C"/>
    <property type="match status" value="1"/>
</dbReference>
<evidence type="ECO:0000313" key="7">
    <source>
        <dbReference type="Proteomes" id="UP000030759"/>
    </source>
</evidence>
<sequence>MSDSTESRMQQLSSVDDEEWMVSDIRCSSKSSRLQPNSGIKSLAGRLGRGQIPLILLLFSFLFLAGLLLIILVQVSKTPNTQGQEESKCEEIYQELTQMTNKLYSRISTSQGWNESIKEISERVTQLKTELLSRIPSFQVQNDSKQEKIYQQVVKMKAELSRLCRPCPWDWTFLLGNCYFVSKSQRNWNNAVKACQEVEAQLVIIKSDEEQEAGISGQQIKAVVSGSSRHEARAMTMSDTTEPRLQQLGTLEDEESLISSTRYSVVSSGLRPDFRIKSLAEYLKHSHKPLVLQLLSFLFLAGLLLIVLGLVSKVPSSQVQDKIYQELMQLKIDVHDGLCQPCPRDWTFFHGNCYFFSKSQRNWHNSVTACQEVGAQLVIVETDEEQTFLQQTSKAKGPTWMGLSDMHNEATWHWVDGSTLSPSFEQYWNKGEPNNVGDEDCAEFSKDGWNDLKCDSLNFWICKKASTSSCTTK</sequence>
<dbReference type="Proteomes" id="UP000030759">
    <property type="component" value="Unassembled WGS sequence"/>
</dbReference>
<dbReference type="CDD" id="cd03590">
    <property type="entry name" value="CLECT_DC-SIGN_like"/>
    <property type="match status" value="1"/>
</dbReference>
<dbReference type="InterPro" id="IPR033989">
    <property type="entry name" value="CD209-like_CTLD"/>
</dbReference>
<dbReference type="PANTHER" id="PTHR46746">
    <property type="entry name" value="KILLER CELL LECTIN-LIKE RECEPTOR SUBFAMILY F MEMBER 2"/>
    <property type="match status" value="1"/>
</dbReference>
<accession>A0A061I300</accession>
<dbReference type="SMART" id="SM00034">
    <property type="entry name" value="CLECT"/>
    <property type="match status" value="2"/>
</dbReference>
<keyword evidence="4" id="KW-1133">Transmembrane helix</keyword>